<comment type="catalytic activity">
    <reaction evidence="5">
        <text>a 2'-deoxyribonucleoside 5'-diphosphate + [thioredoxin]-disulfide + H2O = a ribonucleoside 5'-diphosphate + [thioredoxin]-dithiol</text>
        <dbReference type="Rhea" id="RHEA:23252"/>
        <dbReference type="Rhea" id="RHEA-COMP:10698"/>
        <dbReference type="Rhea" id="RHEA-COMP:10700"/>
        <dbReference type="ChEBI" id="CHEBI:15377"/>
        <dbReference type="ChEBI" id="CHEBI:29950"/>
        <dbReference type="ChEBI" id="CHEBI:50058"/>
        <dbReference type="ChEBI" id="CHEBI:57930"/>
        <dbReference type="ChEBI" id="CHEBI:73316"/>
        <dbReference type="EC" id="1.17.4.1"/>
    </reaction>
</comment>
<dbReference type="PATRIC" id="fig|1280950.3.peg.361"/>
<dbReference type="GO" id="GO:0000166">
    <property type="term" value="F:nucleotide binding"/>
    <property type="evidence" value="ECO:0007669"/>
    <property type="project" value="UniProtKB-KW"/>
</dbReference>
<dbReference type="EC" id="1.17.4.1" evidence="2"/>
<dbReference type="Proteomes" id="UP000025171">
    <property type="component" value="Unassembled WGS sequence"/>
</dbReference>
<dbReference type="GO" id="GO:0071897">
    <property type="term" value="P:DNA biosynthetic process"/>
    <property type="evidence" value="ECO:0007669"/>
    <property type="project" value="UniProtKB-KW"/>
</dbReference>
<sequence>MPDETRDEILIAAESDGLLSLQVPFGRLSRAAGATPTPMTYAALDTIGAAASAASLQSVSQLALAEMLERLGPAPRNAELAEALASGFPQDLLEEALRLPGGILRTADGLRAAAVDTPAPAPAVFTATPFEPALEPTLLAALREGGEVYFLQDALPAPTCPARAVDVSQAASPDGLQDGFLVSAVAAAAQAMTDGVIVITGLGAAVMALGHDYASPEGLAAGAALTALVRSAATGAAFTATNARALGLQARKAGPKHACTVAIVPVSDPAVILPDCESDGAAPVRTVLAFGDDAPSLARSARLGLAIRAPAALPGILEAITHSGAQDLDLALGTTRLRDRGFSEAALERVSRAIGEGLPLNAAFSRWVLGDEIISHDLKLTPENFDADGRGVLSAMGFSRADIASAEAAIDGAGETIAAQSMQQCGFTMHPSPDDEVRFAAACSKVLGGNVVVSVGARAGLGMVEAIIGNGLSAHLAGHRAPAGEDVRERMEHIISLAEELADDAAVPAASPEFTEAHPAARTRLPDRRKGYIQKATVGGHKVYLHTGEFDDGHLGEIFLDMHKEGAAFRSLMNNFAIATSIGLQYGVPLEEFVDAFVFTRFEPAGQVTGNDRITRATSILDYIFRELAVSYLGRDDLAEVDVTHDGLGRGAGDATREPAPFTEEAAQIISRGYARGHLPDNIVVLDKRRAEKQAESDADEESAELDAPDYLSDACANCGSFTLFAISEDGDTECDTCGEEGRISK</sequence>
<keyword evidence="8" id="KW-1185">Reference proteome</keyword>
<comment type="caution">
    <text evidence="7">The sequence shown here is derived from an EMBL/GenBank/DDBJ whole genome shotgun (WGS) entry which is preliminary data.</text>
</comment>
<dbReference type="eggNOG" id="COG0209">
    <property type="taxonomic scope" value="Bacteria"/>
</dbReference>
<evidence type="ECO:0000313" key="8">
    <source>
        <dbReference type="Proteomes" id="UP000025171"/>
    </source>
</evidence>
<dbReference type="InterPro" id="IPR024434">
    <property type="entry name" value="TSCPD_dom"/>
</dbReference>
<accession>A0A059FTT7</accession>
<evidence type="ECO:0000256" key="2">
    <source>
        <dbReference type="ARBA" id="ARBA00012274"/>
    </source>
</evidence>
<dbReference type="Pfam" id="PF12637">
    <property type="entry name" value="TSCPD"/>
    <property type="match status" value="1"/>
</dbReference>
<name>A0A059FTT7_9PROT</name>
<comment type="similarity">
    <text evidence="1">Belongs to the ribonucleoside diphosphate reductase class-2 family.</text>
</comment>
<proteinExistence type="inferred from homology"/>
<dbReference type="GO" id="GO:0004748">
    <property type="term" value="F:ribonucleoside-diphosphate reductase activity, thioredoxin disulfide as acceptor"/>
    <property type="evidence" value="ECO:0007669"/>
    <property type="project" value="UniProtKB-EC"/>
</dbReference>
<keyword evidence="3" id="KW-0237">DNA synthesis</keyword>
<organism evidence="7 8">
    <name type="scientific">Hyphomonas johnsonii MHS-2</name>
    <dbReference type="NCBI Taxonomy" id="1280950"/>
    <lineage>
        <taxon>Bacteria</taxon>
        <taxon>Pseudomonadati</taxon>
        <taxon>Pseudomonadota</taxon>
        <taxon>Alphaproteobacteria</taxon>
        <taxon>Hyphomonadales</taxon>
        <taxon>Hyphomonadaceae</taxon>
        <taxon>Hyphomonas</taxon>
    </lineage>
</organism>
<gene>
    <name evidence="7" type="ORF">HJO_01750</name>
</gene>
<reference evidence="7 8" key="1">
    <citation type="journal article" date="2014" name="Antonie Van Leeuwenhoek">
        <title>Hyphomonas beringensis sp. nov. and Hyphomonas chukchiensis sp. nov., isolated from surface seawater of the Bering Sea and Chukchi Sea.</title>
        <authorList>
            <person name="Li C."/>
            <person name="Lai Q."/>
            <person name="Li G."/>
            <person name="Dong C."/>
            <person name="Wang J."/>
            <person name="Liao Y."/>
            <person name="Shao Z."/>
        </authorList>
    </citation>
    <scope>NUCLEOTIDE SEQUENCE [LARGE SCALE GENOMIC DNA]</scope>
    <source>
        <strain evidence="7 8">MHS-2</strain>
    </source>
</reference>
<dbReference type="EMBL" id="ARYK01000001">
    <property type="protein sequence ID" value="KCZ94059.1"/>
    <property type="molecule type" value="Genomic_DNA"/>
</dbReference>
<dbReference type="STRING" id="1280950.HJO_01750"/>
<evidence type="ECO:0000256" key="4">
    <source>
        <dbReference type="ARBA" id="ARBA00022741"/>
    </source>
</evidence>
<evidence type="ECO:0000256" key="3">
    <source>
        <dbReference type="ARBA" id="ARBA00022634"/>
    </source>
</evidence>
<evidence type="ECO:0000256" key="5">
    <source>
        <dbReference type="ARBA" id="ARBA00047754"/>
    </source>
</evidence>
<evidence type="ECO:0000259" key="6">
    <source>
        <dbReference type="Pfam" id="PF12637"/>
    </source>
</evidence>
<keyword evidence="4" id="KW-0547">Nucleotide-binding</keyword>
<protein>
    <recommendedName>
        <fullName evidence="2">ribonucleoside-diphosphate reductase</fullName>
        <ecNumber evidence="2">1.17.4.1</ecNumber>
    </recommendedName>
</protein>
<dbReference type="AlphaFoldDB" id="A0A059FTT7"/>
<evidence type="ECO:0000313" key="7">
    <source>
        <dbReference type="EMBL" id="KCZ94059.1"/>
    </source>
</evidence>
<dbReference type="RefSeq" id="WP_051617976.1">
    <property type="nucleotide sequence ID" value="NZ_ARYK01000001.1"/>
</dbReference>
<feature type="domain" description="TSCPD" evidence="6">
    <location>
        <begin position="525"/>
        <end position="629"/>
    </location>
</feature>
<evidence type="ECO:0000256" key="1">
    <source>
        <dbReference type="ARBA" id="ARBA00007405"/>
    </source>
</evidence>